<gene>
    <name evidence="6" type="ORF">FNF29_03469</name>
</gene>
<dbReference type="SMART" id="SM00248">
    <property type="entry name" value="ANK"/>
    <property type="match status" value="3"/>
</dbReference>
<keyword evidence="3" id="KW-0040">ANK repeat</keyword>
<dbReference type="InterPro" id="IPR027417">
    <property type="entry name" value="P-loop_NTPase"/>
</dbReference>
<protein>
    <recommendedName>
        <fullName evidence="5">AAA+ ATPase domain-containing protein</fullName>
    </recommendedName>
</protein>
<evidence type="ECO:0000259" key="5">
    <source>
        <dbReference type="SMART" id="SM00382"/>
    </source>
</evidence>
<dbReference type="InterPro" id="IPR003959">
    <property type="entry name" value="ATPase_AAA_core"/>
</dbReference>
<dbReference type="InterPro" id="IPR002110">
    <property type="entry name" value="Ankyrin_rpt"/>
</dbReference>
<dbReference type="PROSITE" id="PS50297">
    <property type="entry name" value="ANK_REP_REGION"/>
    <property type="match status" value="1"/>
</dbReference>
<feature type="repeat" description="ANK" evidence="3">
    <location>
        <begin position="269"/>
        <end position="301"/>
    </location>
</feature>
<organism evidence="6 7">
    <name type="scientific">Cafeteria roenbergensis</name>
    <name type="common">Marine flagellate</name>
    <dbReference type="NCBI Taxonomy" id="33653"/>
    <lineage>
        <taxon>Eukaryota</taxon>
        <taxon>Sar</taxon>
        <taxon>Stramenopiles</taxon>
        <taxon>Bigyra</taxon>
        <taxon>Opalozoa</taxon>
        <taxon>Bicosoecida</taxon>
        <taxon>Cafeteriaceae</taxon>
        <taxon>Cafeteria</taxon>
    </lineage>
</organism>
<evidence type="ECO:0000256" key="1">
    <source>
        <dbReference type="ARBA" id="ARBA00022741"/>
    </source>
</evidence>
<reference evidence="6 7" key="1">
    <citation type="submission" date="2019-07" db="EMBL/GenBank/DDBJ databases">
        <title>Genomes of Cafeteria roenbergensis.</title>
        <authorList>
            <person name="Fischer M.G."/>
            <person name="Hackl T."/>
            <person name="Roman M."/>
        </authorList>
    </citation>
    <scope>NUCLEOTIDE SEQUENCE [LARGE SCALE GENOMIC DNA]</scope>
    <source>
        <strain evidence="6 7">BVI</strain>
    </source>
</reference>
<dbReference type="Proteomes" id="UP000323011">
    <property type="component" value="Unassembled WGS sequence"/>
</dbReference>
<keyword evidence="1" id="KW-0547">Nucleotide-binding</keyword>
<dbReference type="SUPFAM" id="SSF52540">
    <property type="entry name" value="P-loop containing nucleoside triphosphate hydrolases"/>
    <property type="match status" value="1"/>
</dbReference>
<name>A0A5A8CIQ0_CAFRO</name>
<dbReference type="PRINTS" id="PR00300">
    <property type="entry name" value="CLPPROTEASEA"/>
</dbReference>
<proteinExistence type="predicted"/>
<dbReference type="Pfam" id="PF00004">
    <property type="entry name" value="AAA"/>
    <property type="match status" value="1"/>
</dbReference>
<feature type="domain" description="AAA+ ATPase" evidence="5">
    <location>
        <begin position="421"/>
        <end position="578"/>
    </location>
</feature>
<dbReference type="SUPFAM" id="SSF48403">
    <property type="entry name" value="Ankyrin repeat"/>
    <property type="match status" value="1"/>
</dbReference>
<dbReference type="Gene3D" id="3.40.50.300">
    <property type="entry name" value="P-loop containing nucleotide triphosphate hydrolases"/>
    <property type="match status" value="1"/>
</dbReference>
<dbReference type="GO" id="GO:0005737">
    <property type="term" value="C:cytoplasm"/>
    <property type="evidence" value="ECO:0007669"/>
    <property type="project" value="TreeGrafter"/>
</dbReference>
<dbReference type="EMBL" id="VLTN01000018">
    <property type="protein sequence ID" value="KAA0152945.1"/>
    <property type="molecule type" value="Genomic_DNA"/>
</dbReference>
<dbReference type="GO" id="GO:0034605">
    <property type="term" value="P:cellular response to heat"/>
    <property type="evidence" value="ECO:0007669"/>
    <property type="project" value="TreeGrafter"/>
</dbReference>
<dbReference type="PANTHER" id="PTHR11638:SF18">
    <property type="entry name" value="HEAT SHOCK PROTEIN 104"/>
    <property type="match status" value="1"/>
</dbReference>
<dbReference type="Gene3D" id="1.25.40.20">
    <property type="entry name" value="Ankyrin repeat-containing domain"/>
    <property type="match status" value="1"/>
</dbReference>
<feature type="region of interest" description="Disordered" evidence="4">
    <location>
        <begin position="182"/>
        <end position="220"/>
    </location>
</feature>
<dbReference type="SMART" id="SM00382">
    <property type="entry name" value="AAA"/>
    <property type="match status" value="1"/>
</dbReference>
<comment type="caution">
    <text evidence="6">The sequence shown here is derived from an EMBL/GenBank/DDBJ whole genome shotgun (WGS) entry which is preliminary data.</text>
</comment>
<evidence type="ECO:0000313" key="7">
    <source>
        <dbReference type="Proteomes" id="UP000323011"/>
    </source>
</evidence>
<dbReference type="InterPro" id="IPR050130">
    <property type="entry name" value="ClpA_ClpB"/>
</dbReference>
<evidence type="ECO:0000256" key="3">
    <source>
        <dbReference type="PROSITE-ProRule" id="PRU00023"/>
    </source>
</evidence>
<keyword evidence="2" id="KW-0067">ATP-binding</keyword>
<dbReference type="GO" id="GO:0005524">
    <property type="term" value="F:ATP binding"/>
    <property type="evidence" value="ECO:0007669"/>
    <property type="project" value="UniProtKB-KW"/>
</dbReference>
<dbReference type="PANTHER" id="PTHR11638">
    <property type="entry name" value="ATP-DEPENDENT CLP PROTEASE"/>
    <property type="match status" value="1"/>
</dbReference>
<dbReference type="InterPro" id="IPR003593">
    <property type="entry name" value="AAA+_ATPase"/>
</dbReference>
<dbReference type="InterPro" id="IPR001270">
    <property type="entry name" value="ClpA/B"/>
</dbReference>
<keyword evidence="7" id="KW-1185">Reference proteome</keyword>
<dbReference type="GO" id="GO:0016887">
    <property type="term" value="F:ATP hydrolysis activity"/>
    <property type="evidence" value="ECO:0007669"/>
    <property type="project" value="InterPro"/>
</dbReference>
<evidence type="ECO:0000313" key="6">
    <source>
        <dbReference type="EMBL" id="KAA0152945.1"/>
    </source>
</evidence>
<dbReference type="InterPro" id="IPR036770">
    <property type="entry name" value="Ankyrin_rpt-contain_sf"/>
</dbReference>
<dbReference type="PROSITE" id="PS50088">
    <property type="entry name" value="ANK_REPEAT"/>
    <property type="match status" value="1"/>
</dbReference>
<accession>A0A5A8CIQ0</accession>
<dbReference type="AlphaFoldDB" id="A0A5A8CIQ0"/>
<evidence type="ECO:0000256" key="2">
    <source>
        <dbReference type="ARBA" id="ARBA00022840"/>
    </source>
</evidence>
<evidence type="ECO:0000256" key="4">
    <source>
        <dbReference type="SAM" id="MobiDB-lite"/>
    </source>
</evidence>
<sequence length="822" mass="86924">MAFGSGHSFGALGDDDLLDAPAGADEALDRAADLVRLVDAIHAARGTAAAESSHAQLLHALAAITDASIIRTARVDVSFPSESGEVVKSMPPMLLAAWRGEIAAVKAMVERAAELAKREPKHLARSLKNMLSNECARTPAADVRPSDAVIAEVSRVLASDFGSSATRLAASVSSVPDAASAELGREASTGDKSAATTKAGDVLGGGTSASDTPRFPAPVARTDTERLILARVDQICEAAARSSSTGLEKIVSSLDRVMLKRLINRRGSKGDSPLSTAIGAGSYDCAEVLLEHGAQADMRPQNCEDVPVLAMAITTPGIDNVRTTTLLLSYNADPSVETHEGQTMMELARVRGNRPIRYWLTVAQTLPPVPPLSLGLEAKVGLARLRALEFSLVGQMPAKRQVVAAISAFFRLYDAKRRGGRPVVMLLPGPPGHGKTMLAKAIARVIQPLAKRSGGELPFATLNCSVDKSSANIFGGDIHTVGKGGGKLTRICGKFHANPAVIVIDEIDKCSPDALKGFYRVFDDGILDNTGGAKDLPEIDCSKHIFVLTCNWAQKLIQTRDVDLRDSLDDLFDEEADEAARRDAVNRMGVLLERLSDEVKDTIRSTLSNMRSPFGGASAGADALVGRMQTIVPFISLTPDEVTVITALFLESLKAFMRKPPIPPALGPGKYHGNMRLLFEDAVIDFVAKRYRQADGVRSIEQEIRNLETMLASAARLGSISNGDDVVFALRQVYIAEKLFDYVAVFRRGDEPSLFDVLAADEAAPASGAGAAAAASAAGASAAGARARPRMGAPEVADEAAMLREALGAAEGDDDDDDHAEA</sequence>